<dbReference type="Proteomes" id="UP000503088">
    <property type="component" value="Chromosome"/>
</dbReference>
<comment type="similarity">
    <text evidence="1">Belongs to the bacilliredoxin family.</text>
</comment>
<dbReference type="NCBIfam" id="TIGR04191">
    <property type="entry name" value="YphP_YqiW"/>
    <property type="match status" value="1"/>
</dbReference>
<reference evidence="2 3" key="1">
    <citation type="submission" date="2020-01" db="EMBL/GenBank/DDBJ databases">
        <authorList>
            <person name="Gulvik C.A."/>
            <person name="Batra D.G."/>
        </authorList>
    </citation>
    <scope>NUCLEOTIDE SEQUENCE [LARGE SCALE GENOMIC DNA]</scope>
    <source>
        <strain evidence="2 3">W9323</strain>
    </source>
</reference>
<keyword evidence="3" id="KW-1185">Reference proteome</keyword>
<gene>
    <name evidence="2" type="ORF">GXN76_03185</name>
</gene>
<dbReference type="KEGG" id="kpul:GXN76_03185"/>
<accession>A0A7D4BV08</accession>
<protein>
    <submittedName>
        <fullName evidence="2">BrxA/BrxB family bacilliredoxin</fullName>
    </submittedName>
</protein>
<name>A0A7D4BV08_9BACL</name>
<dbReference type="RefSeq" id="WP_173220443.1">
    <property type="nucleotide sequence ID" value="NZ_CP048104.1"/>
</dbReference>
<dbReference type="InterPro" id="IPR009474">
    <property type="entry name" value="BrxB/BrxA"/>
</dbReference>
<evidence type="ECO:0000313" key="2">
    <source>
        <dbReference type="EMBL" id="QKG83573.1"/>
    </source>
</evidence>
<sequence length="147" mass="16416">MAQDFYIQQMQMMVQPMRDELTRIGFEELKTPEEVEKALEGEGAQGTTLIVINSVCGCAAGLARPAAAHSLNHDKKPEHLYTVFAGQDKEATAKARTYFEGYPPSSPSFALMKDGKLVHMVQRHEIEDRSLEEISANLTSAYDQYCD</sequence>
<dbReference type="EMBL" id="CP048104">
    <property type="protein sequence ID" value="QKG83573.1"/>
    <property type="molecule type" value="Genomic_DNA"/>
</dbReference>
<dbReference type="Gene3D" id="3.40.30.10">
    <property type="entry name" value="Glutaredoxin"/>
    <property type="match status" value="1"/>
</dbReference>
<dbReference type="PANTHER" id="PTHR40052">
    <property type="entry name" value="UPF0403 PROTEIN YQIW-RELATED"/>
    <property type="match status" value="1"/>
</dbReference>
<evidence type="ECO:0000256" key="1">
    <source>
        <dbReference type="ARBA" id="ARBA00038305"/>
    </source>
</evidence>
<evidence type="ECO:0000313" key="3">
    <source>
        <dbReference type="Proteomes" id="UP000503088"/>
    </source>
</evidence>
<dbReference type="PANTHER" id="PTHR40052:SF2">
    <property type="entry name" value="BACILLIREDOXIN BRXA"/>
    <property type="match status" value="1"/>
</dbReference>
<proteinExistence type="inferred from homology"/>
<dbReference type="AlphaFoldDB" id="A0A7D4BV08"/>
<dbReference type="Pfam" id="PF06491">
    <property type="entry name" value="Disulph_isomer"/>
    <property type="match status" value="1"/>
</dbReference>
<organism evidence="2 3">
    <name type="scientific">Kroppenstedtia pulmonis</name>
    <dbReference type="NCBI Taxonomy" id="1380685"/>
    <lineage>
        <taxon>Bacteria</taxon>
        <taxon>Bacillati</taxon>
        <taxon>Bacillota</taxon>
        <taxon>Bacilli</taxon>
        <taxon>Bacillales</taxon>
        <taxon>Thermoactinomycetaceae</taxon>
        <taxon>Kroppenstedtia</taxon>
    </lineage>
</organism>